<accession>A0A6I2G968</accession>
<proteinExistence type="inferred from homology"/>
<evidence type="ECO:0000256" key="2">
    <source>
        <dbReference type="ARBA" id="ARBA00007441"/>
    </source>
</evidence>
<evidence type="ECO:0000256" key="4">
    <source>
        <dbReference type="ARBA" id="ARBA00022679"/>
    </source>
</evidence>
<dbReference type="InterPro" id="IPR015422">
    <property type="entry name" value="PyrdxlP-dep_Trfase_small"/>
</dbReference>
<comment type="similarity">
    <text evidence="2 6">Belongs to the class-I pyridoxal-phosphate-dependent aminotransferase family.</text>
</comment>
<keyword evidence="4 6" id="KW-0808">Transferase</keyword>
<dbReference type="AlphaFoldDB" id="A0A6I2G968"/>
<gene>
    <name evidence="10" type="ORF">GF867_07780</name>
    <name evidence="9" type="ORF">GIY09_00220</name>
    <name evidence="8" type="ORF">GIY11_06345</name>
</gene>
<name>A0A6I2G968_9LACT</name>
<dbReference type="PANTHER" id="PTHR46383">
    <property type="entry name" value="ASPARTATE AMINOTRANSFERASE"/>
    <property type="match status" value="1"/>
</dbReference>
<reference evidence="10 12" key="1">
    <citation type="submission" date="2019-11" db="EMBL/GenBank/DDBJ databases">
        <title>Characterisation of Fundicoccus ignavus gen. nov. sp. nov., a novel genus of the family Aerococcaceae from bulk tank milk.</title>
        <authorList>
            <person name="Siebert A."/>
            <person name="Huptas C."/>
            <person name="Wenning M."/>
            <person name="Scherer S."/>
            <person name="Doll E.V."/>
        </authorList>
    </citation>
    <scope>NUCLEOTIDE SEQUENCE [LARGE SCALE GENOMIC DNA]</scope>
    <source>
        <strain evidence="10 12">DSM 109652</strain>
    </source>
</reference>
<dbReference type="InterPro" id="IPR004839">
    <property type="entry name" value="Aminotransferase_I/II_large"/>
</dbReference>
<dbReference type="Proteomes" id="UP000469870">
    <property type="component" value="Unassembled WGS sequence"/>
</dbReference>
<evidence type="ECO:0000313" key="12">
    <source>
        <dbReference type="Proteomes" id="UP000440066"/>
    </source>
</evidence>
<evidence type="ECO:0000256" key="5">
    <source>
        <dbReference type="ARBA" id="ARBA00022898"/>
    </source>
</evidence>
<comment type="cofactor">
    <cofactor evidence="1 6">
        <name>pyridoxal 5'-phosphate</name>
        <dbReference type="ChEBI" id="CHEBI:597326"/>
    </cofactor>
</comment>
<protein>
    <recommendedName>
        <fullName evidence="6">Aminotransferase</fullName>
        <ecNumber evidence="6">2.6.1.-</ecNumber>
    </recommendedName>
</protein>
<dbReference type="FunFam" id="3.40.640.10:FF:000033">
    <property type="entry name" value="Aspartate aminotransferase"/>
    <property type="match status" value="1"/>
</dbReference>
<dbReference type="InterPro" id="IPR015424">
    <property type="entry name" value="PyrdxlP-dep_Trfase"/>
</dbReference>
<dbReference type="EMBL" id="WJQS01000001">
    <property type="protein sequence ID" value="MRI84327.1"/>
    <property type="molecule type" value="Genomic_DNA"/>
</dbReference>
<dbReference type="PROSITE" id="PS00105">
    <property type="entry name" value="AA_TRANSFER_CLASS_1"/>
    <property type="match status" value="1"/>
</dbReference>
<dbReference type="EMBL" id="WJQT01000009">
    <property type="protein sequence ID" value="MRJ47462.1"/>
    <property type="molecule type" value="Genomic_DNA"/>
</dbReference>
<keyword evidence="5" id="KW-0663">Pyridoxal phosphate</keyword>
<sequence length="387" mass="42593">MKNIKLNESLAALKPSPIRTFNDSISGIEGIIRLTIGEPDYPTPRFIKDAAIDSIDKSFNGYSHSRGLIELREVISQYMDRKYGLTYSATEEIIVTVGATEALFSTFYALLNKGEKIITPSPHYAVYGTQVGLAGGVFVPVDVTNDDFILTPERLEATLAEHPETKALLFNYPSNPTGVTYTAEQLQALAEVIKQHDIFVISDEIYSELTFDGKHTSIAQYIPDQTIVINGASKSHSMTGWRMGFICGPSWVISEIFKVHQSAINAPSTQAQYAVIKGYAEGDDAIEEMRQGYIERRDLLVAGFEKLGFELAAPQGAFYLFIKVPAWFDGDGYEFATKLAHEAKVGVVPGSAFGEAGKNHFRLSYAASTEKLTEALNRITAFVEANN</sequence>
<evidence type="ECO:0000256" key="6">
    <source>
        <dbReference type="RuleBase" id="RU000481"/>
    </source>
</evidence>
<dbReference type="RefSeq" id="WP_153832537.1">
    <property type="nucleotide sequence ID" value="NZ_WJQR01000005.1"/>
</dbReference>
<dbReference type="Gene3D" id="3.90.1150.10">
    <property type="entry name" value="Aspartate Aminotransferase, domain 1"/>
    <property type="match status" value="1"/>
</dbReference>
<evidence type="ECO:0000259" key="7">
    <source>
        <dbReference type="Pfam" id="PF00155"/>
    </source>
</evidence>
<dbReference type="Proteomes" id="UP000440066">
    <property type="component" value="Unassembled WGS sequence"/>
</dbReference>
<dbReference type="GO" id="GO:0006520">
    <property type="term" value="P:amino acid metabolic process"/>
    <property type="evidence" value="ECO:0007669"/>
    <property type="project" value="InterPro"/>
</dbReference>
<evidence type="ECO:0000256" key="3">
    <source>
        <dbReference type="ARBA" id="ARBA00022576"/>
    </source>
</evidence>
<reference evidence="11 13" key="2">
    <citation type="submission" date="2019-11" db="EMBL/GenBank/DDBJ databases">
        <title>Characterisation of Fundicoccus ignavus gen. nov. sp. nov., a novel genus of the family Aerococcaceae isolated from bulk tank milk.</title>
        <authorList>
            <person name="Siebert A."/>
            <person name="Huptas C."/>
            <person name="Wenning M."/>
            <person name="Scherer S."/>
            <person name="Doll E.V."/>
        </authorList>
    </citation>
    <scope>NUCLEOTIDE SEQUENCE [LARGE SCALE GENOMIC DNA]</scope>
    <source>
        <strain evidence="8 13">DSM 109653</strain>
        <strain evidence="9 11">WS4759</strain>
    </source>
</reference>
<dbReference type="CDD" id="cd00609">
    <property type="entry name" value="AAT_like"/>
    <property type="match status" value="1"/>
</dbReference>
<keyword evidence="3 6" id="KW-0032">Aminotransferase</keyword>
<evidence type="ECO:0000313" key="11">
    <source>
        <dbReference type="Proteomes" id="UP000430975"/>
    </source>
</evidence>
<evidence type="ECO:0000313" key="9">
    <source>
        <dbReference type="EMBL" id="MRI84327.1"/>
    </source>
</evidence>
<dbReference type="Gene3D" id="3.40.640.10">
    <property type="entry name" value="Type I PLP-dependent aspartate aminotransferase-like (Major domain)"/>
    <property type="match status" value="1"/>
</dbReference>
<dbReference type="EC" id="2.6.1.-" evidence="6"/>
<dbReference type="SUPFAM" id="SSF53383">
    <property type="entry name" value="PLP-dependent transferases"/>
    <property type="match status" value="1"/>
</dbReference>
<dbReference type="InterPro" id="IPR015421">
    <property type="entry name" value="PyrdxlP-dep_Trfase_major"/>
</dbReference>
<dbReference type="GO" id="GO:0030170">
    <property type="term" value="F:pyridoxal phosphate binding"/>
    <property type="evidence" value="ECO:0007669"/>
    <property type="project" value="InterPro"/>
</dbReference>
<dbReference type="Proteomes" id="UP000430975">
    <property type="component" value="Unassembled WGS sequence"/>
</dbReference>
<evidence type="ECO:0000313" key="8">
    <source>
        <dbReference type="EMBL" id="MRI81635.1"/>
    </source>
</evidence>
<dbReference type="GO" id="GO:0008483">
    <property type="term" value="F:transaminase activity"/>
    <property type="evidence" value="ECO:0007669"/>
    <property type="project" value="UniProtKB-KW"/>
</dbReference>
<keyword evidence="11" id="KW-1185">Reference proteome</keyword>
<evidence type="ECO:0000256" key="1">
    <source>
        <dbReference type="ARBA" id="ARBA00001933"/>
    </source>
</evidence>
<dbReference type="PANTHER" id="PTHR46383:SF4">
    <property type="entry name" value="AMINOTRANSFERASE"/>
    <property type="match status" value="1"/>
</dbReference>
<evidence type="ECO:0000313" key="13">
    <source>
        <dbReference type="Proteomes" id="UP000469870"/>
    </source>
</evidence>
<dbReference type="InterPro" id="IPR050596">
    <property type="entry name" value="AspAT/PAT-like"/>
</dbReference>
<dbReference type="EMBL" id="WJQR01000005">
    <property type="protein sequence ID" value="MRI81635.1"/>
    <property type="molecule type" value="Genomic_DNA"/>
</dbReference>
<dbReference type="InterPro" id="IPR004838">
    <property type="entry name" value="NHTrfase_class1_PyrdxlP-BS"/>
</dbReference>
<organism evidence="9 11">
    <name type="scientific">Fundicoccus ignavus</name>
    <dbReference type="NCBI Taxonomy" id="2664442"/>
    <lineage>
        <taxon>Bacteria</taxon>
        <taxon>Bacillati</taxon>
        <taxon>Bacillota</taxon>
        <taxon>Bacilli</taxon>
        <taxon>Lactobacillales</taxon>
        <taxon>Aerococcaceae</taxon>
        <taxon>Fundicoccus</taxon>
    </lineage>
</organism>
<evidence type="ECO:0000313" key="10">
    <source>
        <dbReference type="EMBL" id="MRJ47462.1"/>
    </source>
</evidence>
<dbReference type="Pfam" id="PF00155">
    <property type="entry name" value="Aminotran_1_2"/>
    <property type="match status" value="1"/>
</dbReference>
<comment type="caution">
    <text evidence="9">The sequence shown here is derived from an EMBL/GenBank/DDBJ whole genome shotgun (WGS) entry which is preliminary data.</text>
</comment>
<feature type="domain" description="Aminotransferase class I/classII large" evidence="7">
    <location>
        <begin position="31"/>
        <end position="379"/>
    </location>
</feature>